<keyword evidence="3" id="KW-1185">Reference proteome</keyword>
<dbReference type="NCBIfam" id="TIGR03747">
    <property type="entry name" value="conj_TIGR03747"/>
    <property type="match status" value="1"/>
</dbReference>
<feature type="transmembrane region" description="Helical" evidence="1">
    <location>
        <begin position="21"/>
        <end position="45"/>
    </location>
</feature>
<keyword evidence="1" id="KW-1133">Transmembrane helix</keyword>
<organism evidence="2 3">
    <name type="scientific">Candidatus Competibacter denitrificans Run_A_D11</name>
    <dbReference type="NCBI Taxonomy" id="1400863"/>
    <lineage>
        <taxon>Bacteria</taxon>
        <taxon>Pseudomonadati</taxon>
        <taxon>Pseudomonadota</taxon>
        <taxon>Gammaproteobacteria</taxon>
        <taxon>Candidatus Competibacteraceae</taxon>
        <taxon>Candidatus Competibacter</taxon>
    </lineage>
</organism>
<dbReference type="Pfam" id="PF14348">
    <property type="entry name" value="DtrJ-like"/>
    <property type="match status" value="1"/>
</dbReference>
<evidence type="ECO:0000313" key="3">
    <source>
        <dbReference type="Proteomes" id="UP000035760"/>
    </source>
</evidence>
<dbReference type="EMBL" id="CBTJ020000119">
    <property type="protein sequence ID" value="CDI04774.1"/>
    <property type="molecule type" value="Genomic_DNA"/>
</dbReference>
<name>W6MCE7_9GAMM</name>
<keyword evidence="1" id="KW-0472">Membrane</keyword>
<evidence type="ECO:0000313" key="2">
    <source>
        <dbReference type="EMBL" id="CDI04774.1"/>
    </source>
</evidence>
<dbReference type="OrthoDB" id="8443503at2"/>
<dbReference type="Proteomes" id="UP000035760">
    <property type="component" value="Unassembled WGS sequence"/>
</dbReference>
<dbReference type="InterPro" id="IPR022266">
    <property type="entry name" value="DtrJ-like"/>
</dbReference>
<proteinExistence type="predicted"/>
<comment type="caution">
    <text evidence="2">The sequence shown here is derived from an EMBL/GenBank/DDBJ whole genome shotgun (WGS) entry which is preliminary data.</text>
</comment>
<dbReference type="AlphaFoldDB" id="W6MCE7"/>
<sequence>MRASYRTGAPAEPVFRRPWSLAGLMDHAMAFVTVTLVGWLISILLEWVGMALGLWDTPGAQHSEQLLKTELAWLREDFTAPEAAVRVVDYAYRGARLLYHWSGLEGLMRWIVSDQPSWLKGFDLMRAWLLFLGDYLLAAAYVTQLVGARLAVVVLSFSGFTAAGLIGLIDGLVQRDLRRFGGGLESGFLYHHLKKMIRPMISVPILLYLASPWSVHPTVVFVPPMIAFGYFVQRSVSKFKKYL</sequence>
<evidence type="ECO:0008006" key="4">
    <source>
        <dbReference type="Google" id="ProtNLM"/>
    </source>
</evidence>
<accession>W6MCE7</accession>
<reference evidence="2" key="1">
    <citation type="submission" date="2013-07" db="EMBL/GenBank/DDBJ databases">
        <authorList>
            <person name="McIlroy S."/>
        </authorList>
    </citation>
    <scope>NUCLEOTIDE SEQUENCE [LARGE SCALE GENOMIC DNA]</scope>
    <source>
        <strain evidence="2">Run_A_D11</strain>
    </source>
</reference>
<protein>
    <recommendedName>
        <fullName evidence="4">TIGR03747 family integrating conjugative element membrane protein</fullName>
    </recommendedName>
</protein>
<dbReference type="RefSeq" id="WP_048677193.1">
    <property type="nucleotide sequence ID" value="NZ_CBTJ020000119.1"/>
</dbReference>
<feature type="transmembrane region" description="Helical" evidence="1">
    <location>
        <begin position="125"/>
        <end position="143"/>
    </location>
</feature>
<evidence type="ECO:0000256" key="1">
    <source>
        <dbReference type="SAM" id="Phobius"/>
    </source>
</evidence>
<gene>
    <name evidence="2" type="ORF">BN873_p70012</name>
</gene>
<feature type="transmembrane region" description="Helical" evidence="1">
    <location>
        <begin position="205"/>
        <end position="232"/>
    </location>
</feature>
<reference evidence="2" key="2">
    <citation type="submission" date="2014-03" db="EMBL/GenBank/DDBJ databases">
        <title>Candidatus Competibacter-lineage genomes retrieved from metagenomes reveal functional metabolic diversity.</title>
        <authorList>
            <person name="McIlroy S.J."/>
            <person name="Albertsen M."/>
            <person name="Andresen E.K."/>
            <person name="Saunders A.M."/>
            <person name="Kristiansen R."/>
            <person name="Stokholm-Bjerregaard M."/>
            <person name="Nielsen K.L."/>
            <person name="Nielsen P.H."/>
        </authorList>
    </citation>
    <scope>NUCLEOTIDE SEQUENCE</scope>
    <source>
        <strain evidence="2">Run_A_D11</strain>
    </source>
</reference>
<feature type="transmembrane region" description="Helical" evidence="1">
    <location>
        <begin position="150"/>
        <end position="169"/>
    </location>
</feature>
<keyword evidence="1" id="KW-0812">Transmembrane</keyword>